<dbReference type="PANTHER" id="PTHR21351">
    <property type="entry name" value="BARDET-BIEDL SYNDROME PROTEIN 5"/>
    <property type="match status" value="1"/>
</dbReference>
<evidence type="ECO:0000256" key="9">
    <source>
        <dbReference type="ARBA" id="ARBA00023273"/>
    </source>
</evidence>
<feature type="domain" description="BBSome complex member BBS5 PH" evidence="10">
    <location>
        <begin position="167"/>
        <end position="221"/>
    </location>
</feature>
<sequence length="357" mass="40664">MLSYSNEVLWQDREVRFDAPRCDLVFRNGEANFKLLENVEDVKGNNGDKGCEICFSGDLYITNLRLLWISKCVMRNSLSIGFGCIINICFKNINSKAAEKSLAVDVLTTFSGTRYEFIFAECGVGDSKMMEYITTVYKAYDSTRIYRELRVRGALVKGNLLMLLPLESLFDEIDGVWNLSSDQGNLGKLFVTNFRLVWTSIINVNFNISIPFLQIQMIATRKSKFGEALVIQTTRQAGSCLLGFRIDPRERLNKVAKQLGSLHSIYWKNPVLGITTGQTKDETIQNVKKINEDIDESRGRTAEDHCDILSVYLADGTKLKDREPVYNEDLGLAVERLPENYTISDLWKIIPERKKDK</sequence>
<dbReference type="GO" id="GO:0060271">
    <property type="term" value="P:cilium assembly"/>
    <property type="evidence" value="ECO:0007669"/>
    <property type="project" value="TreeGrafter"/>
</dbReference>
<evidence type="ECO:0000256" key="7">
    <source>
        <dbReference type="ARBA" id="ARBA00023136"/>
    </source>
</evidence>
<accession>A0AA85BQK3</accession>
<comment type="similarity">
    <text evidence="3">Belongs to the BBS5 family.</text>
</comment>
<dbReference type="GO" id="GO:0060170">
    <property type="term" value="C:ciliary membrane"/>
    <property type="evidence" value="ECO:0007669"/>
    <property type="project" value="UniProtKB-SubCell"/>
</dbReference>
<dbReference type="PANTHER" id="PTHR21351:SF0">
    <property type="entry name" value="BARDET-BIEDL SYNDROME 5 PROTEIN"/>
    <property type="match status" value="1"/>
</dbReference>
<dbReference type="Proteomes" id="UP000050791">
    <property type="component" value="Unassembled WGS sequence"/>
</dbReference>
<evidence type="ECO:0000256" key="3">
    <source>
        <dbReference type="ARBA" id="ARBA00005822"/>
    </source>
</evidence>
<dbReference type="GO" id="GO:0032266">
    <property type="term" value="F:phosphatidylinositol-3-phosphate binding"/>
    <property type="evidence" value="ECO:0007669"/>
    <property type="project" value="TreeGrafter"/>
</dbReference>
<dbReference type="GO" id="GO:0034451">
    <property type="term" value="C:centriolar satellite"/>
    <property type="evidence" value="ECO:0007669"/>
    <property type="project" value="UniProtKB-SubCell"/>
</dbReference>
<dbReference type="AlphaFoldDB" id="A0AA85BQK3"/>
<protein>
    <recommendedName>
        <fullName evidence="10">BBSome complex member BBS5 PH domain-containing protein</fullName>
    </recommendedName>
</protein>
<dbReference type="SMART" id="SM00683">
    <property type="entry name" value="DM16"/>
    <property type="match status" value="2"/>
</dbReference>
<dbReference type="InterPro" id="IPR030804">
    <property type="entry name" value="BBS5/fem-3"/>
</dbReference>
<evidence type="ECO:0000313" key="12">
    <source>
        <dbReference type="WBParaSite" id="SMTH1_74130.2"/>
    </source>
</evidence>
<feature type="domain" description="BBSome complex member BBS5 PH" evidence="10">
    <location>
        <begin position="30"/>
        <end position="91"/>
    </location>
</feature>
<evidence type="ECO:0000256" key="8">
    <source>
        <dbReference type="ARBA" id="ARBA00023212"/>
    </source>
</evidence>
<evidence type="ECO:0000256" key="4">
    <source>
        <dbReference type="ARBA" id="ARBA00022475"/>
    </source>
</evidence>
<dbReference type="Pfam" id="PF07289">
    <property type="entry name" value="BBL5"/>
    <property type="match status" value="1"/>
</dbReference>
<organism evidence="11 12">
    <name type="scientific">Schistosoma mattheei</name>
    <dbReference type="NCBI Taxonomy" id="31246"/>
    <lineage>
        <taxon>Eukaryota</taxon>
        <taxon>Metazoa</taxon>
        <taxon>Spiralia</taxon>
        <taxon>Lophotrochozoa</taxon>
        <taxon>Platyhelminthes</taxon>
        <taxon>Trematoda</taxon>
        <taxon>Digenea</taxon>
        <taxon>Strigeidida</taxon>
        <taxon>Schistosomatoidea</taxon>
        <taxon>Schistosomatidae</taxon>
        <taxon>Schistosoma</taxon>
    </lineage>
</organism>
<evidence type="ECO:0000256" key="2">
    <source>
        <dbReference type="ARBA" id="ARBA00004607"/>
    </source>
</evidence>
<dbReference type="PIRSF" id="PIRSF010072">
    <property type="entry name" value="DUF1448"/>
    <property type="match status" value="1"/>
</dbReference>
<dbReference type="InterPro" id="IPR014003">
    <property type="entry name" value="BBS5_PH"/>
</dbReference>
<evidence type="ECO:0000256" key="6">
    <source>
        <dbReference type="ARBA" id="ARBA00023069"/>
    </source>
</evidence>
<evidence type="ECO:0000256" key="1">
    <source>
        <dbReference type="ARBA" id="ARBA00004309"/>
    </source>
</evidence>
<keyword evidence="7" id="KW-0472">Membrane</keyword>
<comment type="subcellular location">
    <subcellularLocation>
        <location evidence="1">Cell projection</location>
        <location evidence="1">Cilium membrane</location>
    </subcellularLocation>
    <subcellularLocation>
        <location evidence="2">Cytoplasm</location>
        <location evidence="2">Cytoskeleton</location>
        <location evidence="2">Microtubule organizing center</location>
        <location evidence="2">Centrosome</location>
        <location evidence="2">Centriolar satellite</location>
    </subcellularLocation>
</comment>
<keyword evidence="6" id="KW-0969">Cilium</keyword>
<dbReference type="GO" id="GO:0034464">
    <property type="term" value="C:BBSome"/>
    <property type="evidence" value="ECO:0007669"/>
    <property type="project" value="InterPro"/>
</dbReference>
<name>A0AA85BQK3_9TREM</name>
<dbReference type="WBParaSite" id="SMTH1_74130.2">
    <property type="protein sequence ID" value="SMTH1_74130.2"/>
    <property type="gene ID" value="SMTH1_74130"/>
</dbReference>
<keyword evidence="4" id="KW-1003">Cell membrane</keyword>
<keyword evidence="9" id="KW-0966">Cell projection</keyword>
<proteinExistence type="inferred from homology"/>
<reference evidence="12" key="1">
    <citation type="submission" date="2023-11" db="UniProtKB">
        <authorList>
            <consortium name="WormBaseParasite"/>
        </authorList>
    </citation>
    <scope>IDENTIFICATION</scope>
</reference>
<evidence type="ECO:0000256" key="5">
    <source>
        <dbReference type="ARBA" id="ARBA00022490"/>
    </source>
</evidence>
<dbReference type="GO" id="GO:0036064">
    <property type="term" value="C:ciliary basal body"/>
    <property type="evidence" value="ECO:0007669"/>
    <property type="project" value="TreeGrafter"/>
</dbReference>
<evidence type="ECO:0000313" key="11">
    <source>
        <dbReference type="Proteomes" id="UP000050791"/>
    </source>
</evidence>
<evidence type="ECO:0000259" key="10">
    <source>
        <dbReference type="SMART" id="SM00683"/>
    </source>
</evidence>
<dbReference type="InterPro" id="IPR006606">
    <property type="entry name" value="BBL5"/>
</dbReference>
<keyword evidence="8" id="KW-0206">Cytoskeleton</keyword>
<keyword evidence="5" id="KW-0963">Cytoplasm</keyword>